<gene>
    <name evidence="2" type="ORF">HHL09_03345</name>
</gene>
<sequence length="375" mass="41310">MEDSGDFADLLSRAELAFEESSGCPVVLSHPVVIKDWRRSRVLRCKVESSAAAIPSLILKQIKEEPERGFSDWASLAFLEGQPGAHELVPRFLGGDPVSRLFLMGDLGEGRNLQGILTGGNPTEVVAALRDLASRMARLHSSTVGKEDAFDAIRSSLPGGSGLGRKKEAENWLVSREKIFAWFEALGCQCPAGFADSLAFIAAAYADAEGFLAFSHGDPAPSNNHFSQAGPRLIDFEYGGFRHALYDITAWNVLCPLPVALVEEMRKCFRDELARSFPLARDELRFSEAWACLCAYRAWAILTWIPPDVIRENRPWADSWGMREAVFVALSRMAGCAPAGKALEASHEAALILLRAMGKQWHSFDSERDLLPKWS</sequence>
<protein>
    <submittedName>
        <fullName evidence="2">Phosphotransferase</fullName>
    </submittedName>
</protein>
<keyword evidence="3" id="KW-1185">Reference proteome</keyword>
<evidence type="ECO:0000313" key="2">
    <source>
        <dbReference type="EMBL" id="QJE94851.1"/>
    </source>
</evidence>
<dbReference type="KEGG" id="luo:HHL09_03345"/>
<evidence type="ECO:0000259" key="1">
    <source>
        <dbReference type="Pfam" id="PF01636"/>
    </source>
</evidence>
<dbReference type="Proteomes" id="UP000501812">
    <property type="component" value="Chromosome"/>
</dbReference>
<name>A0A858RE18_9BACT</name>
<evidence type="ECO:0000313" key="3">
    <source>
        <dbReference type="Proteomes" id="UP000501812"/>
    </source>
</evidence>
<proteinExistence type="predicted"/>
<dbReference type="InterPro" id="IPR011009">
    <property type="entry name" value="Kinase-like_dom_sf"/>
</dbReference>
<dbReference type="GO" id="GO:0016740">
    <property type="term" value="F:transferase activity"/>
    <property type="evidence" value="ECO:0007669"/>
    <property type="project" value="UniProtKB-KW"/>
</dbReference>
<dbReference type="InterPro" id="IPR002575">
    <property type="entry name" value="Aminoglycoside_PTrfase"/>
</dbReference>
<reference evidence="2 3" key="1">
    <citation type="submission" date="2020-04" db="EMBL/GenBank/DDBJ databases">
        <title>Luteolibacter sp. G-1-1-1 isolated from soil.</title>
        <authorList>
            <person name="Dahal R.H."/>
        </authorList>
    </citation>
    <scope>NUCLEOTIDE SEQUENCE [LARGE SCALE GENOMIC DNA]</scope>
    <source>
        <strain evidence="2 3">G-1-1-1</strain>
    </source>
</reference>
<dbReference type="AlphaFoldDB" id="A0A858RE18"/>
<keyword evidence="2" id="KW-0808">Transferase</keyword>
<feature type="domain" description="Aminoglycoside phosphotransferase" evidence="1">
    <location>
        <begin position="109"/>
        <end position="249"/>
    </location>
</feature>
<dbReference type="Pfam" id="PF01636">
    <property type="entry name" value="APH"/>
    <property type="match status" value="1"/>
</dbReference>
<organism evidence="2 3">
    <name type="scientific">Luteolibacter luteus</name>
    <dbReference type="NCBI Taxonomy" id="2728835"/>
    <lineage>
        <taxon>Bacteria</taxon>
        <taxon>Pseudomonadati</taxon>
        <taxon>Verrucomicrobiota</taxon>
        <taxon>Verrucomicrobiia</taxon>
        <taxon>Verrucomicrobiales</taxon>
        <taxon>Verrucomicrobiaceae</taxon>
        <taxon>Luteolibacter</taxon>
    </lineage>
</organism>
<accession>A0A858RE18</accession>
<dbReference type="EMBL" id="CP051774">
    <property type="protein sequence ID" value="QJE94851.1"/>
    <property type="molecule type" value="Genomic_DNA"/>
</dbReference>
<dbReference type="SUPFAM" id="SSF56112">
    <property type="entry name" value="Protein kinase-like (PK-like)"/>
    <property type="match status" value="1"/>
</dbReference>
<dbReference type="RefSeq" id="WP_169453072.1">
    <property type="nucleotide sequence ID" value="NZ_CP051774.1"/>
</dbReference>
<dbReference type="Gene3D" id="3.90.1200.10">
    <property type="match status" value="1"/>
</dbReference>